<dbReference type="EMBL" id="RJUL01000007">
    <property type="protein sequence ID" value="ROQ24390.1"/>
    <property type="molecule type" value="Genomic_DNA"/>
</dbReference>
<dbReference type="AlphaFoldDB" id="A0A3N1PC27"/>
<name>A0A3N1PC27_9GAMM</name>
<gene>
    <name evidence="1" type="ORF">EDC28_107273</name>
</gene>
<dbReference type="RefSeq" id="WP_123422068.1">
    <property type="nucleotide sequence ID" value="NZ_JBLXAC010000011.1"/>
</dbReference>
<sequence>MKTWLLSLLLLLAACQPDNGPWLHGQLHLPMDAKIPADAALVVSLDTFESPDAPIHTIVKARLDTRTWPHPYRLALPKGLGEDHTQYVVKAQITNKDGQLLYVTQVRSSVDLRRLDEPVDVLLVPVAGQREAQGL</sequence>
<protein>
    <submittedName>
        <fullName evidence="1">Type III secretion system (T3SS) chaperone YscW</fullName>
    </submittedName>
</protein>
<reference evidence="1 2" key="1">
    <citation type="submission" date="2018-11" db="EMBL/GenBank/DDBJ databases">
        <title>Genomic Encyclopedia of Type Strains, Phase IV (KMG-IV): sequencing the most valuable type-strain genomes for metagenomic binning, comparative biology and taxonomic classification.</title>
        <authorList>
            <person name="Goeker M."/>
        </authorList>
    </citation>
    <scope>NUCLEOTIDE SEQUENCE [LARGE SCALE GENOMIC DNA]</scope>
    <source>
        <strain evidence="1 2">DSM 21945</strain>
    </source>
</reference>
<accession>A0A3N1PC27</accession>
<dbReference type="Pfam" id="PF09619">
    <property type="entry name" value="YscW"/>
    <property type="match status" value="1"/>
</dbReference>
<proteinExistence type="predicted"/>
<dbReference type="STRING" id="584787.GCA_001247655_00840"/>
<evidence type="ECO:0000313" key="1">
    <source>
        <dbReference type="EMBL" id="ROQ24390.1"/>
    </source>
</evidence>
<dbReference type="PROSITE" id="PS51257">
    <property type="entry name" value="PROKAR_LIPOPROTEIN"/>
    <property type="match status" value="1"/>
</dbReference>
<keyword evidence="2" id="KW-1185">Reference proteome</keyword>
<organism evidence="1 2">
    <name type="scientific">Gallaecimonas pentaromativorans</name>
    <dbReference type="NCBI Taxonomy" id="584787"/>
    <lineage>
        <taxon>Bacteria</taxon>
        <taxon>Pseudomonadati</taxon>
        <taxon>Pseudomonadota</taxon>
        <taxon>Gammaproteobacteria</taxon>
        <taxon>Enterobacterales</taxon>
        <taxon>Gallaecimonadaceae</taxon>
        <taxon>Gallaecimonas</taxon>
    </lineage>
</organism>
<evidence type="ECO:0000313" key="2">
    <source>
        <dbReference type="Proteomes" id="UP000268033"/>
    </source>
</evidence>
<dbReference type="Proteomes" id="UP000268033">
    <property type="component" value="Unassembled WGS sequence"/>
</dbReference>
<comment type="caution">
    <text evidence="1">The sequence shown here is derived from an EMBL/GenBank/DDBJ whole genome shotgun (WGS) entry which is preliminary data.</text>
</comment>
<dbReference type="InterPro" id="IPR039366">
    <property type="entry name" value="Pilotin"/>
</dbReference>